<sequence>MKKSIITLLIIFLSLFLLPLFLKDPNLMNIEESLQDFSINHLLGTDQLGRDYLSRCIVGGRNSLLISLAVTLASILIGFLIGVLSLASKLVDEILMRLMDALKGIPALLFASLLSVTIGRSPIILALAMSTAFIPQCARLVRSEGKNQIKSLHYLAGLAMGHDERFYRFSITFRHSIPVLVNQIPFIFSSSIILEATLSFIGAGLSEDIPTLGGVIQSSRDLLMTKPHMILCPVIIILFFTLSFSLLGEKLKNKRY</sequence>
<dbReference type="GO" id="GO:0055085">
    <property type="term" value="P:transmembrane transport"/>
    <property type="evidence" value="ECO:0007669"/>
    <property type="project" value="InterPro"/>
</dbReference>
<keyword evidence="4 7" id="KW-0812">Transmembrane</keyword>
<feature type="transmembrane region" description="Helical" evidence="7">
    <location>
        <begin position="228"/>
        <end position="247"/>
    </location>
</feature>
<dbReference type="Pfam" id="PF00528">
    <property type="entry name" value="BPD_transp_1"/>
    <property type="match status" value="1"/>
</dbReference>
<evidence type="ECO:0000256" key="7">
    <source>
        <dbReference type="RuleBase" id="RU363032"/>
    </source>
</evidence>
<dbReference type="PROSITE" id="PS50928">
    <property type="entry name" value="ABC_TM1"/>
    <property type="match status" value="1"/>
</dbReference>
<evidence type="ECO:0000256" key="4">
    <source>
        <dbReference type="ARBA" id="ARBA00022692"/>
    </source>
</evidence>
<dbReference type="AlphaFoldDB" id="A0A7X2PEC9"/>
<dbReference type="RefSeq" id="WP_154426937.1">
    <property type="nucleotide sequence ID" value="NZ_VUNN01000037.1"/>
</dbReference>
<keyword evidence="10" id="KW-1185">Reference proteome</keyword>
<dbReference type="GO" id="GO:0005886">
    <property type="term" value="C:plasma membrane"/>
    <property type="evidence" value="ECO:0007669"/>
    <property type="project" value="UniProtKB-SubCell"/>
</dbReference>
<dbReference type="InterPro" id="IPR000515">
    <property type="entry name" value="MetI-like"/>
</dbReference>
<dbReference type="Gene3D" id="1.10.3720.10">
    <property type="entry name" value="MetI-like"/>
    <property type="match status" value="1"/>
</dbReference>
<dbReference type="InterPro" id="IPR035906">
    <property type="entry name" value="MetI-like_sf"/>
</dbReference>
<keyword evidence="5 7" id="KW-1133">Transmembrane helix</keyword>
<evidence type="ECO:0000259" key="8">
    <source>
        <dbReference type="PROSITE" id="PS50928"/>
    </source>
</evidence>
<protein>
    <submittedName>
        <fullName evidence="9">ABC transporter permease</fullName>
    </submittedName>
</protein>
<evidence type="ECO:0000256" key="3">
    <source>
        <dbReference type="ARBA" id="ARBA00022475"/>
    </source>
</evidence>
<evidence type="ECO:0000256" key="1">
    <source>
        <dbReference type="ARBA" id="ARBA00004651"/>
    </source>
</evidence>
<feature type="transmembrane region" description="Helical" evidence="7">
    <location>
        <begin position="64"/>
        <end position="86"/>
    </location>
</feature>
<organism evidence="9 10">
    <name type="scientific">Bullifex porci</name>
    <dbReference type="NCBI Taxonomy" id="2606638"/>
    <lineage>
        <taxon>Bacteria</taxon>
        <taxon>Pseudomonadati</taxon>
        <taxon>Spirochaetota</taxon>
        <taxon>Spirochaetia</taxon>
        <taxon>Spirochaetales</taxon>
        <taxon>Spirochaetaceae</taxon>
        <taxon>Bullifex</taxon>
    </lineage>
</organism>
<evidence type="ECO:0000256" key="6">
    <source>
        <dbReference type="ARBA" id="ARBA00023136"/>
    </source>
</evidence>
<proteinExistence type="inferred from homology"/>
<dbReference type="PRINTS" id="PR01435">
    <property type="entry name" value="NPOXDRDTASE5"/>
</dbReference>
<comment type="subcellular location">
    <subcellularLocation>
        <location evidence="1 7">Cell membrane</location>
        <topology evidence="1 7">Multi-pass membrane protein</topology>
    </subcellularLocation>
</comment>
<evidence type="ECO:0000313" key="10">
    <source>
        <dbReference type="Proteomes" id="UP000460549"/>
    </source>
</evidence>
<keyword evidence="2 7" id="KW-0813">Transport</keyword>
<keyword evidence="3" id="KW-1003">Cell membrane</keyword>
<gene>
    <name evidence="9" type="ORF">FYJ80_11135</name>
</gene>
<dbReference type="EMBL" id="VUNN01000037">
    <property type="protein sequence ID" value="MSU07302.1"/>
    <property type="molecule type" value="Genomic_DNA"/>
</dbReference>
<feature type="domain" description="ABC transmembrane type-1" evidence="8">
    <location>
        <begin position="60"/>
        <end position="248"/>
    </location>
</feature>
<accession>A0A7X2PEC9</accession>
<comment type="caution">
    <text evidence="9">The sequence shown here is derived from an EMBL/GenBank/DDBJ whole genome shotgun (WGS) entry which is preliminary data.</text>
</comment>
<dbReference type="PANTHER" id="PTHR43386:SF1">
    <property type="entry name" value="D,D-DIPEPTIDE TRANSPORT SYSTEM PERMEASE PROTEIN DDPC-RELATED"/>
    <property type="match status" value="1"/>
</dbReference>
<dbReference type="CDD" id="cd06261">
    <property type="entry name" value="TM_PBP2"/>
    <property type="match status" value="1"/>
</dbReference>
<keyword evidence="6 7" id="KW-0472">Membrane</keyword>
<evidence type="ECO:0000256" key="2">
    <source>
        <dbReference type="ARBA" id="ARBA00022448"/>
    </source>
</evidence>
<name>A0A7X2PEC9_9SPIO</name>
<reference evidence="9 10" key="1">
    <citation type="submission" date="2019-08" db="EMBL/GenBank/DDBJ databases">
        <title>In-depth cultivation of the pig gut microbiome towards novel bacterial diversity and tailored functional studies.</title>
        <authorList>
            <person name="Wylensek D."/>
            <person name="Hitch T.C.A."/>
            <person name="Clavel T."/>
        </authorList>
    </citation>
    <scope>NUCLEOTIDE SEQUENCE [LARGE SCALE GENOMIC DNA]</scope>
    <source>
        <strain evidence="9 10">NM-380-WT-3C1</strain>
    </source>
</reference>
<evidence type="ECO:0000256" key="5">
    <source>
        <dbReference type="ARBA" id="ARBA00022989"/>
    </source>
</evidence>
<comment type="similarity">
    <text evidence="7">Belongs to the binding-protein-dependent transport system permease family.</text>
</comment>
<dbReference type="Proteomes" id="UP000460549">
    <property type="component" value="Unassembled WGS sequence"/>
</dbReference>
<dbReference type="SUPFAM" id="SSF161098">
    <property type="entry name" value="MetI-like"/>
    <property type="match status" value="1"/>
</dbReference>
<dbReference type="InterPro" id="IPR050366">
    <property type="entry name" value="BP-dependent_transpt_permease"/>
</dbReference>
<feature type="transmembrane region" description="Helical" evidence="7">
    <location>
        <begin position="184"/>
        <end position="205"/>
    </location>
</feature>
<dbReference type="PANTHER" id="PTHR43386">
    <property type="entry name" value="OLIGOPEPTIDE TRANSPORT SYSTEM PERMEASE PROTEIN APPC"/>
    <property type="match status" value="1"/>
</dbReference>
<evidence type="ECO:0000313" key="9">
    <source>
        <dbReference type="EMBL" id="MSU07302.1"/>
    </source>
</evidence>